<accession>A0A9W6IRL2</accession>
<reference evidence="9" key="3">
    <citation type="submission" date="2023-01" db="EMBL/GenBank/DDBJ databases">
        <authorList>
            <person name="Sun Q."/>
            <person name="Evtushenko L."/>
        </authorList>
    </citation>
    <scope>NUCLEOTIDE SEQUENCE</scope>
    <source>
        <strain evidence="9">VKM B-1606</strain>
    </source>
</reference>
<dbReference type="EC" id="2.7.8.33" evidence="10"/>
<feature type="binding site" evidence="7">
    <location>
        <position position="150"/>
    </location>
    <ligand>
        <name>Mg(2+)</name>
        <dbReference type="ChEBI" id="CHEBI:18420"/>
    </ligand>
</feature>
<evidence type="ECO:0000313" key="10">
    <source>
        <dbReference type="EMBL" id="MBM7849941.1"/>
    </source>
</evidence>
<feature type="transmembrane region" description="Helical" evidence="8">
    <location>
        <begin position="239"/>
        <end position="261"/>
    </location>
</feature>
<evidence type="ECO:0000256" key="7">
    <source>
        <dbReference type="PIRSR" id="PIRSR600715-1"/>
    </source>
</evidence>
<dbReference type="GO" id="GO:0046872">
    <property type="term" value="F:metal ion binding"/>
    <property type="evidence" value="ECO:0007669"/>
    <property type="project" value="UniProtKB-KW"/>
</dbReference>
<evidence type="ECO:0000256" key="4">
    <source>
        <dbReference type="ARBA" id="ARBA00022692"/>
    </source>
</evidence>
<feature type="transmembrane region" description="Helical" evidence="8">
    <location>
        <begin position="319"/>
        <end position="338"/>
    </location>
</feature>
<keyword evidence="7" id="KW-0479">Metal-binding</keyword>
<keyword evidence="11" id="KW-1185">Reference proteome</keyword>
<evidence type="ECO:0000256" key="3">
    <source>
        <dbReference type="ARBA" id="ARBA00022679"/>
    </source>
</evidence>
<feature type="transmembrane region" description="Helical" evidence="8">
    <location>
        <begin position="157"/>
        <end position="176"/>
    </location>
</feature>
<feature type="transmembrane region" description="Helical" evidence="8">
    <location>
        <begin position="292"/>
        <end position="313"/>
    </location>
</feature>
<keyword evidence="5 8" id="KW-1133">Transmembrane helix</keyword>
<dbReference type="GO" id="GO:0005886">
    <property type="term" value="C:plasma membrane"/>
    <property type="evidence" value="ECO:0007669"/>
    <property type="project" value="UniProtKB-SubCell"/>
</dbReference>
<evidence type="ECO:0000313" key="11">
    <source>
        <dbReference type="Proteomes" id="UP000758856"/>
    </source>
</evidence>
<comment type="subcellular location">
    <subcellularLocation>
        <location evidence="1">Cell membrane</location>
        <topology evidence="1">Multi-pass membrane protein</topology>
    </subcellularLocation>
</comment>
<keyword evidence="2" id="KW-1003">Cell membrane</keyword>
<dbReference type="GO" id="GO:0036380">
    <property type="term" value="F:UDP-N-acetylglucosamine-undecaprenyl-phosphate N-acetylglucosaminephosphotransferase activity"/>
    <property type="evidence" value="ECO:0007669"/>
    <property type="project" value="UniProtKB-EC"/>
</dbReference>
<feature type="transmembrane region" description="Helical" evidence="8">
    <location>
        <begin position="182"/>
        <end position="199"/>
    </location>
</feature>
<dbReference type="GO" id="GO:0071555">
    <property type="term" value="P:cell wall organization"/>
    <property type="evidence" value="ECO:0007669"/>
    <property type="project" value="TreeGrafter"/>
</dbReference>
<dbReference type="EMBL" id="JAFBCY010000001">
    <property type="protein sequence ID" value="MBM7849941.1"/>
    <property type="molecule type" value="Genomic_DNA"/>
</dbReference>
<feature type="transmembrane region" description="Helical" evidence="8">
    <location>
        <begin position="70"/>
        <end position="87"/>
    </location>
</feature>
<gene>
    <name evidence="9" type="primary">rfe</name>
    <name evidence="9" type="ORF">GCM10008170_12510</name>
    <name evidence="10" type="ORF">JOD31_000153</name>
</gene>
<dbReference type="PANTHER" id="PTHR22926:SF3">
    <property type="entry name" value="UNDECAPRENYL-PHOSPHATE ALPHA-N-ACETYLGLUCOSAMINYL 1-PHOSPHATE TRANSFERASE"/>
    <property type="match status" value="1"/>
</dbReference>
<evidence type="ECO:0000256" key="5">
    <source>
        <dbReference type="ARBA" id="ARBA00022989"/>
    </source>
</evidence>
<feature type="transmembrane region" description="Helical" evidence="8">
    <location>
        <begin position="211"/>
        <end position="233"/>
    </location>
</feature>
<dbReference type="InterPro" id="IPR018480">
    <property type="entry name" value="PNAcMuramoyl-5peptid_Trfase_CS"/>
</dbReference>
<reference evidence="10 11" key="2">
    <citation type="submission" date="2021-01" db="EMBL/GenBank/DDBJ databases">
        <title>Genomic Encyclopedia of Type Strains, Phase IV (KMG-IV): sequencing the most valuable type-strain genomes for metagenomic binning, comparative biology and taxonomic classification.</title>
        <authorList>
            <person name="Goeker M."/>
        </authorList>
    </citation>
    <scope>NUCLEOTIDE SEQUENCE [LARGE SCALE GENOMIC DNA]</scope>
    <source>
        <strain evidence="10 11">DSM 6130</strain>
    </source>
</reference>
<dbReference type="Proteomes" id="UP000758856">
    <property type="component" value="Unassembled WGS sequence"/>
</dbReference>
<keyword evidence="6 8" id="KW-0472">Membrane</keyword>
<dbReference type="GO" id="GO:0044038">
    <property type="term" value="P:cell wall macromolecule biosynthetic process"/>
    <property type="evidence" value="ECO:0007669"/>
    <property type="project" value="TreeGrafter"/>
</dbReference>
<dbReference type="InterPro" id="IPR000715">
    <property type="entry name" value="Glycosyl_transferase_4"/>
</dbReference>
<dbReference type="AlphaFoldDB" id="A0A9W6IRL2"/>
<evidence type="ECO:0000256" key="2">
    <source>
        <dbReference type="ARBA" id="ARBA00022475"/>
    </source>
</evidence>
<dbReference type="PANTHER" id="PTHR22926">
    <property type="entry name" value="PHOSPHO-N-ACETYLMURAMOYL-PENTAPEPTIDE-TRANSFERASE"/>
    <property type="match status" value="1"/>
</dbReference>
<evidence type="ECO:0000313" key="9">
    <source>
        <dbReference type="EMBL" id="GLK55232.1"/>
    </source>
</evidence>
<keyword evidence="3 9" id="KW-0808">Transferase</keyword>
<evidence type="ECO:0000256" key="1">
    <source>
        <dbReference type="ARBA" id="ARBA00004651"/>
    </source>
</evidence>
<dbReference type="Pfam" id="PF00953">
    <property type="entry name" value="Glycos_transf_4"/>
    <property type="match status" value="1"/>
</dbReference>
<dbReference type="RefSeq" id="WP_204948420.1">
    <property type="nucleotide sequence ID" value="NZ_BSFF01000002.1"/>
</dbReference>
<name>A0A9W6IRL2_9HYPH</name>
<evidence type="ECO:0000313" key="12">
    <source>
        <dbReference type="Proteomes" id="UP001143400"/>
    </source>
</evidence>
<feature type="transmembrane region" description="Helical" evidence="8">
    <location>
        <begin position="99"/>
        <end position="117"/>
    </location>
</feature>
<comment type="caution">
    <text evidence="9">The sequence shown here is derived from an EMBL/GenBank/DDBJ whole genome shotgun (WGS) entry which is preliminary data.</text>
</comment>
<feature type="binding site" evidence="7">
    <location>
        <position position="215"/>
    </location>
    <ligand>
        <name>Mg(2+)</name>
        <dbReference type="ChEBI" id="CHEBI:18420"/>
    </ligand>
</feature>
<reference evidence="9" key="1">
    <citation type="journal article" date="2014" name="Int. J. Syst. Evol. Microbiol.">
        <title>Complete genome sequence of Corynebacterium casei LMG S-19264T (=DSM 44701T), isolated from a smear-ripened cheese.</title>
        <authorList>
            <consortium name="US DOE Joint Genome Institute (JGI-PGF)"/>
            <person name="Walter F."/>
            <person name="Albersmeier A."/>
            <person name="Kalinowski J."/>
            <person name="Ruckert C."/>
        </authorList>
    </citation>
    <scope>NUCLEOTIDE SEQUENCE</scope>
    <source>
        <strain evidence="9">VKM B-1606</strain>
    </source>
</reference>
<comment type="cofactor">
    <cofactor evidence="7">
        <name>Mg(2+)</name>
        <dbReference type="ChEBI" id="CHEBI:18420"/>
    </cofactor>
</comment>
<dbReference type="EMBL" id="BSFF01000002">
    <property type="protein sequence ID" value="GLK55232.1"/>
    <property type="molecule type" value="Genomic_DNA"/>
</dbReference>
<feature type="transmembrane region" description="Helical" evidence="8">
    <location>
        <begin position="12"/>
        <end position="32"/>
    </location>
</feature>
<dbReference type="PROSITE" id="PS01348">
    <property type="entry name" value="MRAY_2"/>
    <property type="match status" value="1"/>
</dbReference>
<sequence>MTSYAPQLLNAFLLTVVLVAALRAAAVPLGLVDRPDERKRHIGQVPLVGGLAMFPAFVVASLSLGPDLRVPWSAFAGFAAFVAIGAVDDRISLRAAPRLLMQFAAAALAIAPAHIVVESLGGASDAGLALGALALPFTLVFVVGLANAFNMADGLDGLAGGVAAGALFWLAITAMALERTAAAIPLLPLLFAVLGFLVFNLRHRWRARASVFMGDAGSLLLGAGVAYFVATFAGGEGRVASFVALLWTCALPIVETLSLIVRRLGARRSPMAADRRHLHHILVDGGVPAGRATALIVGASLALGAVGFVGAVAQIADGALLAGLAAVAVAHSLFVVYAPQRLPAWLARPARDDAALPSRAPANQQGV</sequence>
<dbReference type="CDD" id="cd06853">
    <property type="entry name" value="GT_WecA_like"/>
    <property type="match status" value="1"/>
</dbReference>
<feature type="transmembrane region" description="Helical" evidence="8">
    <location>
        <begin position="129"/>
        <end position="150"/>
    </location>
</feature>
<dbReference type="GO" id="GO:0009103">
    <property type="term" value="P:lipopolysaccharide biosynthetic process"/>
    <property type="evidence" value="ECO:0007669"/>
    <property type="project" value="TreeGrafter"/>
</dbReference>
<evidence type="ECO:0000256" key="6">
    <source>
        <dbReference type="ARBA" id="ARBA00023136"/>
    </source>
</evidence>
<protein>
    <submittedName>
        <fullName evidence="10">UDP-GlcNAc:undecaprenyl-phosphate GlcNAc-1-phosphate transferase</fullName>
        <ecNumber evidence="10">2.7.8.33</ecNumber>
    </submittedName>
    <submittedName>
        <fullName evidence="9">Undecaprenyl-phosphate alpha-N-acetylglucosaminyl 1-phosphate transferase</fullName>
    </submittedName>
</protein>
<keyword evidence="7" id="KW-0460">Magnesium</keyword>
<dbReference type="Proteomes" id="UP001143400">
    <property type="component" value="Unassembled WGS sequence"/>
</dbReference>
<organism evidence="9 12">
    <name type="scientific">Methylopila capsulata</name>
    <dbReference type="NCBI Taxonomy" id="61654"/>
    <lineage>
        <taxon>Bacteria</taxon>
        <taxon>Pseudomonadati</taxon>
        <taxon>Pseudomonadota</taxon>
        <taxon>Alphaproteobacteria</taxon>
        <taxon>Hyphomicrobiales</taxon>
        <taxon>Methylopilaceae</taxon>
        <taxon>Methylopila</taxon>
    </lineage>
</organism>
<feature type="transmembrane region" description="Helical" evidence="8">
    <location>
        <begin position="44"/>
        <end position="64"/>
    </location>
</feature>
<keyword evidence="4 8" id="KW-0812">Transmembrane</keyword>
<evidence type="ECO:0000256" key="8">
    <source>
        <dbReference type="SAM" id="Phobius"/>
    </source>
</evidence>
<proteinExistence type="predicted"/>